<reference evidence="2" key="1">
    <citation type="submission" date="2022-10" db="EMBL/GenBank/DDBJ databases">
        <title>Novel sulphate-reducing endosymbionts in the free-living metamonad Anaeramoeba.</title>
        <authorList>
            <person name="Jerlstrom-Hultqvist J."/>
            <person name="Cepicka I."/>
            <person name="Gallot-Lavallee L."/>
            <person name="Salas-Leiva D."/>
            <person name="Curtis B.A."/>
            <person name="Zahonova K."/>
            <person name="Pipaliya S."/>
            <person name="Dacks J."/>
            <person name="Roger A.J."/>
        </authorList>
    </citation>
    <scope>NUCLEOTIDE SEQUENCE</scope>
    <source>
        <strain evidence="2">BMAN</strain>
    </source>
</reference>
<feature type="coiled-coil region" evidence="1">
    <location>
        <begin position="333"/>
        <end position="377"/>
    </location>
</feature>
<evidence type="ECO:0000256" key="1">
    <source>
        <dbReference type="SAM" id="Coils"/>
    </source>
</evidence>
<name>A0A9Q0LN35_ANAIG</name>
<dbReference type="Gene3D" id="3.90.228.10">
    <property type="match status" value="1"/>
</dbReference>
<accession>A0A9Q0LN35</accession>
<feature type="coiled-coil region" evidence="1">
    <location>
        <begin position="270"/>
        <end position="297"/>
    </location>
</feature>
<evidence type="ECO:0000313" key="3">
    <source>
        <dbReference type="Proteomes" id="UP001149090"/>
    </source>
</evidence>
<protein>
    <submittedName>
        <fullName evidence="2">Poly [adp-ribose] polymerase</fullName>
    </submittedName>
</protein>
<dbReference type="Proteomes" id="UP001149090">
    <property type="component" value="Unassembled WGS sequence"/>
</dbReference>
<dbReference type="EMBL" id="JAPDFW010000063">
    <property type="protein sequence ID" value="KAJ5075843.1"/>
    <property type="molecule type" value="Genomic_DNA"/>
</dbReference>
<gene>
    <name evidence="2" type="ORF">M0811_06705</name>
</gene>
<dbReference type="AlphaFoldDB" id="A0A9Q0LN35"/>
<evidence type="ECO:0000313" key="2">
    <source>
        <dbReference type="EMBL" id="KAJ5075843.1"/>
    </source>
</evidence>
<keyword evidence="3" id="KW-1185">Reference proteome</keyword>
<sequence>MSNNLEQENEQKKIKYRLNSINLNSVEIEFILLDSNQDQEIEVQFDNEEPETLPKPYILKREKLEYQKKYKIEANIKGEKSTESKIEFELSTVNSFFEALMVQISRISITYYYFPVIENWETSSTERFNTLSNQYEDKAYEKLKGPIVGNLFQIFNPNNRVSSFNFSSGDSQTNSLPEVNKHFYILKNSSTQISQLMKSPFSDPIESELWAQFQDSFDFLSKLFLPFIRSKKEFFYCFDHYLKILDDWKHKKLEKKKIIVQISPKFTSKIETILNIIKKAKKELKKVQNNFEKDKSNLSLTDYYFPFHMNHDTIPYIKHKIDLLHKIYRTYSVDTFLEQINSVQAELNDLIESTTKLQTQLDDLEQQKDLLQKFIDENFEKFTIPENTEIKKFGTSQLFSTKDSDYFKAQIPTEAWIPLFYLKHFCFTHSYQFVRSDSSNEIISQNPKPLRRMSKLKKKSEQLLRNFLLLFSYFHSYNIFFAKDKKFDPKFLPLSKNGKIPDIEKISKLMGKNTEIKDSDDFEQSLLFLLSSLFKFPSYWDNKEKKENEKDQTFEIDVSEKDEIYILIKDLFEKSGLKVSKLKIQRQENVKLYSNYLSFQESVLLNGVTSLKITQNNVNSKANEVFLFYGDELDNFANSFYNLDYLSEEINKKYHGFSFFADPKDAHDFASNDPNDLFSQHVLYYSRVCAGDTQEFSSKLPKCYHLQKDSYYIKSQNSDLPIQVLFAFDQNQFYHEYKIIYSLN</sequence>
<keyword evidence="1" id="KW-0175">Coiled coil</keyword>
<comment type="caution">
    <text evidence="2">The sequence shown here is derived from an EMBL/GenBank/DDBJ whole genome shotgun (WGS) entry which is preliminary data.</text>
</comment>
<organism evidence="2 3">
    <name type="scientific">Anaeramoeba ignava</name>
    <name type="common">Anaerobic marine amoeba</name>
    <dbReference type="NCBI Taxonomy" id="1746090"/>
    <lineage>
        <taxon>Eukaryota</taxon>
        <taxon>Metamonada</taxon>
        <taxon>Anaeramoebidae</taxon>
        <taxon>Anaeramoeba</taxon>
    </lineage>
</organism>
<proteinExistence type="predicted"/>